<dbReference type="AlphaFoldDB" id="A0AAV4SQI8"/>
<accession>A0AAV4SQI8</accession>
<organism evidence="1 2">
    <name type="scientific">Caerostris darwini</name>
    <dbReference type="NCBI Taxonomy" id="1538125"/>
    <lineage>
        <taxon>Eukaryota</taxon>
        <taxon>Metazoa</taxon>
        <taxon>Ecdysozoa</taxon>
        <taxon>Arthropoda</taxon>
        <taxon>Chelicerata</taxon>
        <taxon>Arachnida</taxon>
        <taxon>Araneae</taxon>
        <taxon>Araneomorphae</taxon>
        <taxon>Entelegynae</taxon>
        <taxon>Araneoidea</taxon>
        <taxon>Araneidae</taxon>
        <taxon>Caerostris</taxon>
    </lineage>
</organism>
<proteinExistence type="predicted"/>
<gene>
    <name evidence="1" type="ORF">CDAR_109671</name>
</gene>
<keyword evidence="2" id="KW-1185">Reference proteome</keyword>
<dbReference type="Proteomes" id="UP001054837">
    <property type="component" value="Unassembled WGS sequence"/>
</dbReference>
<comment type="caution">
    <text evidence="1">The sequence shown here is derived from an EMBL/GenBank/DDBJ whole genome shotgun (WGS) entry which is preliminary data.</text>
</comment>
<reference evidence="1 2" key="1">
    <citation type="submission" date="2021-06" db="EMBL/GenBank/DDBJ databases">
        <title>Caerostris darwini draft genome.</title>
        <authorList>
            <person name="Kono N."/>
            <person name="Arakawa K."/>
        </authorList>
    </citation>
    <scope>NUCLEOTIDE SEQUENCE [LARGE SCALE GENOMIC DNA]</scope>
</reference>
<evidence type="ECO:0000313" key="1">
    <source>
        <dbReference type="EMBL" id="GIY35551.1"/>
    </source>
</evidence>
<dbReference type="EMBL" id="BPLQ01008179">
    <property type="protein sequence ID" value="GIY35551.1"/>
    <property type="molecule type" value="Genomic_DNA"/>
</dbReference>
<name>A0AAV4SQI8_9ARAC</name>
<evidence type="ECO:0000313" key="2">
    <source>
        <dbReference type="Proteomes" id="UP001054837"/>
    </source>
</evidence>
<sequence length="124" mass="14016">MPSSTSITIKLLDNKTSHLFSLSGFFSAKEIKVQKAKLPVTPEYSGFQIVSPNPHSSYLQGQERFRIKTVSTRLELIRSSTGDNASSQFVLAGNSARQSSLRAKYSTRRTLVWNSRLHLYFWDS</sequence>
<protein>
    <submittedName>
        <fullName evidence="1">Uncharacterized protein</fullName>
    </submittedName>
</protein>